<reference evidence="1 2" key="1">
    <citation type="submission" date="2020-08" db="EMBL/GenBank/DDBJ databases">
        <title>Genemic of Streptomyces polyaspartic.</title>
        <authorList>
            <person name="Liu W."/>
        </authorList>
    </citation>
    <scope>NUCLEOTIDE SEQUENCE [LARGE SCALE GENOMIC DNA]</scope>
    <source>
        <strain evidence="1 2">TRM66268-LWL</strain>
    </source>
</reference>
<sequence length="760" mass="81497">MPGASAGYAAHELAKAFVTALTHRDPATRDRADQRGQRWRAVLAGMAAGSLRIGSRTPVAGLPSWVTPEIVRGGFATGDASAGGPLEPYERKLAHEFGVPAQRSALFAYGLTEPGLAWLGGLLDSGRFHVALPEEAALLTVAWLVRQGEAEQALELVGVLAPFADRLRFLPRPTAHPAPATDAVHLRSVGQATEALGRRGPHEAVETQREALTVWQPYADELLALWLETADDPQSGTVLTRTPDEDWHRRARELLRRYETLAAQHTGSRKRRGAKGNLGILRAALGEVTAGRGPGPRRLGLLRHACASMVRKRGLPGSPRHAALREEQARQAALPSHHALAQLVIRRLSGLPQDSGAEEIAPLVAPVDAAEAHATGLPAGAAIVPAVRKAVEPALSAPVEVLVDRGVVPSAEVLAGLVPQLVASAAAQVHPEGALRTLAAANYRAFRNRRSLLLVNLEHQVRVEELPWVRAVLGHRTTPAGQAPARQTLHRVAELAVSAFPGTLLPNPLVRELSVLARQCELGAPLVEELAADIFQGTFAAKFLHAADVAAELLGGSLYERYYGIDYGEIRELASAARESAAAGKGPSAAFVQLCTGRAGIDMWSVAANGMVIEQAQILTTHNLATLVSRVGIRPRQGWERSARDCFVQVCRITRRLPGHPGPLRTVKDAAYAWRQAVFFLSLCEPAAQRRTLLWLDEETGRHPEAVGRRLAPAVAGLRHVAYGGRFGADGTAGPGVRRFEGWSMDGHWLVRDPVRGEPS</sequence>
<keyword evidence="2" id="KW-1185">Reference proteome</keyword>
<comment type="caution">
    <text evidence="1">The sequence shown here is derived from an EMBL/GenBank/DDBJ whole genome shotgun (WGS) entry which is preliminary data.</text>
</comment>
<dbReference type="Proteomes" id="UP000642284">
    <property type="component" value="Unassembled WGS sequence"/>
</dbReference>
<protein>
    <submittedName>
        <fullName evidence="1">Uncharacterized protein</fullName>
    </submittedName>
</protein>
<evidence type="ECO:0000313" key="2">
    <source>
        <dbReference type="Proteomes" id="UP000642284"/>
    </source>
</evidence>
<evidence type="ECO:0000313" key="1">
    <source>
        <dbReference type="EMBL" id="MBC9712979.1"/>
    </source>
</evidence>
<proteinExistence type="predicted"/>
<organism evidence="1 2">
    <name type="scientific">Streptomyces polyasparticus</name>
    <dbReference type="NCBI Taxonomy" id="2767826"/>
    <lineage>
        <taxon>Bacteria</taxon>
        <taxon>Bacillati</taxon>
        <taxon>Actinomycetota</taxon>
        <taxon>Actinomycetes</taxon>
        <taxon>Kitasatosporales</taxon>
        <taxon>Streptomycetaceae</taxon>
        <taxon>Streptomyces</taxon>
    </lineage>
</organism>
<dbReference type="EMBL" id="JACTVJ010000005">
    <property type="protein sequence ID" value="MBC9712979.1"/>
    <property type="molecule type" value="Genomic_DNA"/>
</dbReference>
<gene>
    <name evidence="1" type="ORF">H9Y04_10400</name>
</gene>
<accession>A0ABR7SDC3</accession>
<name>A0ABR7SDC3_9ACTN</name>